<accession>A0ACB7CBV8</accession>
<comment type="caution">
    <text evidence="1">The sequence shown here is derived from an EMBL/GenBank/DDBJ whole genome shotgun (WGS) entry which is preliminary data.</text>
</comment>
<dbReference type="Proteomes" id="UP000768646">
    <property type="component" value="Unassembled WGS sequence"/>
</dbReference>
<evidence type="ECO:0000313" key="1">
    <source>
        <dbReference type="EMBL" id="KAG4305036.1"/>
    </source>
</evidence>
<evidence type="ECO:0000313" key="2">
    <source>
        <dbReference type="Proteomes" id="UP000768646"/>
    </source>
</evidence>
<protein>
    <submittedName>
        <fullName evidence="1">Uncharacterized protein</fullName>
    </submittedName>
</protein>
<proteinExistence type="predicted"/>
<name>A0ACB7CBV8_9ASCO</name>
<feature type="non-terminal residue" evidence="1">
    <location>
        <position position="1"/>
    </location>
</feature>
<keyword evidence="2" id="KW-1185">Reference proteome</keyword>
<organism evidence="1 2">
    <name type="scientific">Pneumocystis oryctolagi</name>
    <dbReference type="NCBI Taxonomy" id="42067"/>
    <lineage>
        <taxon>Eukaryota</taxon>
        <taxon>Fungi</taxon>
        <taxon>Dikarya</taxon>
        <taxon>Ascomycota</taxon>
        <taxon>Taphrinomycotina</taxon>
        <taxon>Pneumocystomycetes</taxon>
        <taxon>Pneumocystaceae</taxon>
        <taxon>Pneumocystis</taxon>
    </lineage>
</organism>
<gene>
    <name evidence="1" type="ORF">PORY_001711</name>
</gene>
<reference evidence="1 2" key="1">
    <citation type="journal article" date="2021" name="Commun. Biol.">
        <title>Genomic insights into the host specific adaptation of the Pneumocystis genus.</title>
        <authorList>
            <person name="Cisse O.H."/>
            <person name="Ma L."/>
            <person name="Dekker J.P."/>
            <person name="Khil P.P."/>
            <person name="Youn J.-H."/>
            <person name="Brenchley J.M."/>
            <person name="Blair R."/>
            <person name="Pahar B."/>
            <person name="Chabe M."/>
            <person name="Van Rompay K.K.A."/>
            <person name="Keesler R."/>
            <person name="Sukura A."/>
            <person name="Hirsch V."/>
            <person name="Kutty G."/>
            <person name="Liu Y."/>
            <person name="Peng L."/>
            <person name="Chen J."/>
            <person name="Song J."/>
            <person name="Weissenbacher-Lang C."/>
            <person name="Xu J."/>
            <person name="Upham N.S."/>
            <person name="Stajich J.E."/>
            <person name="Cuomo C.A."/>
            <person name="Cushion M.T."/>
            <person name="Kovacs J.A."/>
        </authorList>
    </citation>
    <scope>NUCLEOTIDE SEQUENCE [LARGE SCALE GENOMIC DNA]</scope>
    <source>
        <strain evidence="1 2">RABM</strain>
    </source>
</reference>
<sequence length="65" mass="7342">VGKHNESRESYGHSMIADPWGSILASCSNVSKEPTFCIADIDLSIVRKVRKELPLIRRTDIYPKI</sequence>
<dbReference type="EMBL" id="JABTEG010000005">
    <property type="protein sequence ID" value="KAG4305036.1"/>
    <property type="molecule type" value="Genomic_DNA"/>
</dbReference>